<organism evidence="2">
    <name type="scientific">uncultured bacterium A1Q1_fos_160</name>
    <dbReference type="NCBI Taxonomy" id="1256550"/>
    <lineage>
        <taxon>Bacteria</taxon>
        <taxon>environmental samples</taxon>
    </lineage>
</organism>
<dbReference type="AlphaFoldDB" id="L7VYE5"/>
<protein>
    <submittedName>
        <fullName evidence="2">Acyltransferase</fullName>
    </submittedName>
</protein>
<dbReference type="SUPFAM" id="SSF52266">
    <property type="entry name" value="SGNH hydrolase"/>
    <property type="match status" value="1"/>
</dbReference>
<keyword evidence="1" id="KW-0472">Membrane</keyword>
<feature type="transmembrane region" description="Helical" evidence="1">
    <location>
        <begin position="12"/>
        <end position="33"/>
    </location>
</feature>
<keyword evidence="1" id="KW-0812">Transmembrane</keyword>
<proteinExistence type="predicted"/>
<accession>L7VYE5</accession>
<keyword evidence="2" id="KW-0012">Acyltransferase</keyword>
<name>L7VYE5_9BACT</name>
<dbReference type="GO" id="GO:0016746">
    <property type="term" value="F:acyltransferase activity"/>
    <property type="evidence" value="ECO:0007669"/>
    <property type="project" value="UniProtKB-KW"/>
</dbReference>
<dbReference type="InterPro" id="IPR036514">
    <property type="entry name" value="SGNH_hydro_sf"/>
</dbReference>
<keyword evidence="2" id="KW-0808">Transferase</keyword>
<keyword evidence="1" id="KW-1133">Transmembrane helix</keyword>
<dbReference type="Gene3D" id="3.40.50.1110">
    <property type="entry name" value="SGNH hydrolase"/>
    <property type="match status" value="1"/>
</dbReference>
<evidence type="ECO:0000256" key="1">
    <source>
        <dbReference type="SAM" id="Phobius"/>
    </source>
</evidence>
<reference evidence="2" key="1">
    <citation type="submission" date="2012-09" db="EMBL/GenBank/DDBJ databases">
        <title>Metagenomic Characterization of a Microbial Community in Wastewater Detects High Levels of Antibiotic Resistance.</title>
        <authorList>
            <person name="Abrams M."/>
            <person name="Caldwell A."/>
            <person name="Vandaei E."/>
            <person name="Lee W."/>
            <person name="Perrott J."/>
            <person name="Khan S.Y."/>
            <person name="Ta J."/>
            <person name="Romero D."/>
            <person name="Nguyen V."/>
            <person name="Pourmand N."/>
            <person name="Ouverney C.C."/>
        </authorList>
    </citation>
    <scope>NUCLEOTIDE SEQUENCE</scope>
</reference>
<dbReference type="EMBL" id="JX649892">
    <property type="protein sequence ID" value="AGC72108.1"/>
    <property type="molecule type" value="Genomic_DNA"/>
</dbReference>
<sequence length="212" mass="22612">MTHDDEDSLAQRLPTILGGVLATLAIVVGGLWISGKAGLPSPQAVLSQAIPQSKPVLTGPVLALGDSVLLGAKRCLDGTDVLTRARENRTMKEGATRIEKRAAAGNLPPRLVVALGTNGPFGFKALDRIMRAAGPDRSVYWVTIELPEVDKYAYEDTVNQRLRAMPGRWPNAHVIDWNASVLTAGLYPDGIHLNPVGCQAYATLITEGVKKG</sequence>
<evidence type="ECO:0000313" key="2">
    <source>
        <dbReference type="EMBL" id="AGC72108.1"/>
    </source>
</evidence>